<sequence>MHYKRIVLNSRPVADIEPTTFRTETHQLNDLKPGADEVLVQVTWLSLDPAMRGYIRDARSYLPPVQIGETMRAMGLGVVIQAGSQSKHSVGQHVTGAFGWTEFAVMKDKNVDKITVPKGVQTIDFLNTLGTSGLTAYFGLRDVCELKPGDKMVVSGAAGSVGSIACQLGKRAGATVYAIAGSQDKCEWLEKEVGVDKAFNYKSPTFFKDFKSAGYIDVFFRQRDILDMVLTRLNKGARIALCGAISQYNATKPKGLQNYMTLISMRAKIQGFIMHVIFYYFHFNFYSFDQPGLHGRVSGGDRGAGARARGRIYQAQVPYCRGTGGGTAGAADAFQWRQHWKTRGEGVGGAEGEDVDSVDGRSLYQEAPSLDSWGRTGTLGSLFLGVLTVALFIYILLTPWIHNVTPRLPVLERVRCAELGYSDLDLLYRHWLAHHDRDAGAMDESGIPQGDRRHVCNLRFDFRSARAHSRAQDSSSTQARLNHETPIARYTPKIQSCRTWATI</sequence>
<comment type="caution">
    <text evidence="4">The sequence shown here is derived from an EMBL/GenBank/DDBJ whole genome shotgun (WGS) entry which is preliminary data.</text>
</comment>
<keyword evidence="5" id="KW-1185">Reference proteome</keyword>
<gene>
    <name evidence="4" type="ORF">MSAN_00377300</name>
</gene>
<dbReference type="Pfam" id="PF00107">
    <property type="entry name" value="ADH_zinc_N"/>
    <property type="match status" value="1"/>
</dbReference>
<feature type="transmembrane region" description="Helical" evidence="2">
    <location>
        <begin position="269"/>
        <end position="288"/>
    </location>
</feature>
<dbReference type="Pfam" id="PF16884">
    <property type="entry name" value="ADH_N_2"/>
    <property type="match status" value="1"/>
</dbReference>
<dbReference type="Gene3D" id="3.40.50.720">
    <property type="entry name" value="NAD(P)-binding Rossmann-like Domain"/>
    <property type="match status" value="1"/>
</dbReference>
<dbReference type="Proteomes" id="UP000623467">
    <property type="component" value="Unassembled WGS sequence"/>
</dbReference>
<dbReference type="AlphaFoldDB" id="A0A8H6ZC42"/>
<dbReference type="InterPro" id="IPR045010">
    <property type="entry name" value="MDR_fam"/>
</dbReference>
<dbReference type="PANTHER" id="PTHR43205:SF42">
    <property type="entry name" value="ALCOHOL DEHYDROGENASE, ZINC-CONTAINING (AFU_ORTHOLOGUE AFUA_7G04530)"/>
    <property type="match status" value="1"/>
</dbReference>
<keyword evidence="1" id="KW-0560">Oxidoreductase</keyword>
<dbReference type="InterPro" id="IPR020843">
    <property type="entry name" value="ER"/>
</dbReference>
<dbReference type="InterPro" id="IPR036291">
    <property type="entry name" value="NAD(P)-bd_dom_sf"/>
</dbReference>
<evidence type="ECO:0000259" key="3">
    <source>
        <dbReference type="SMART" id="SM00829"/>
    </source>
</evidence>
<evidence type="ECO:0000313" key="4">
    <source>
        <dbReference type="EMBL" id="KAF7374912.1"/>
    </source>
</evidence>
<reference evidence="4" key="1">
    <citation type="submission" date="2020-05" db="EMBL/GenBank/DDBJ databases">
        <title>Mycena genomes resolve the evolution of fungal bioluminescence.</title>
        <authorList>
            <person name="Tsai I.J."/>
        </authorList>
    </citation>
    <scope>NUCLEOTIDE SEQUENCE</scope>
    <source>
        <strain evidence="4">160909Yilan</strain>
    </source>
</reference>
<dbReference type="OrthoDB" id="809632at2759"/>
<dbReference type="SUPFAM" id="SSF51735">
    <property type="entry name" value="NAD(P)-binding Rossmann-fold domains"/>
    <property type="match status" value="1"/>
</dbReference>
<evidence type="ECO:0000313" key="5">
    <source>
        <dbReference type="Proteomes" id="UP000623467"/>
    </source>
</evidence>
<dbReference type="GO" id="GO:0016628">
    <property type="term" value="F:oxidoreductase activity, acting on the CH-CH group of donors, NAD or NADP as acceptor"/>
    <property type="evidence" value="ECO:0007669"/>
    <property type="project" value="InterPro"/>
</dbReference>
<keyword evidence="2" id="KW-0472">Membrane</keyword>
<dbReference type="PANTHER" id="PTHR43205">
    <property type="entry name" value="PROSTAGLANDIN REDUCTASE"/>
    <property type="match status" value="1"/>
</dbReference>
<keyword evidence="2" id="KW-0812">Transmembrane</keyword>
<dbReference type="InterPro" id="IPR041694">
    <property type="entry name" value="ADH_N_2"/>
</dbReference>
<accession>A0A8H6ZC42</accession>
<evidence type="ECO:0000256" key="1">
    <source>
        <dbReference type="ARBA" id="ARBA00023002"/>
    </source>
</evidence>
<dbReference type="InterPro" id="IPR013149">
    <property type="entry name" value="ADH-like_C"/>
</dbReference>
<evidence type="ECO:0000256" key="2">
    <source>
        <dbReference type="SAM" id="Phobius"/>
    </source>
</evidence>
<dbReference type="SUPFAM" id="SSF50129">
    <property type="entry name" value="GroES-like"/>
    <property type="match status" value="1"/>
</dbReference>
<proteinExistence type="predicted"/>
<protein>
    <submittedName>
        <fullName evidence="4">PKS-ER domain-containing protein</fullName>
    </submittedName>
</protein>
<feature type="domain" description="Enoyl reductase (ER)" evidence="3">
    <location>
        <begin position="14"/>
        <end position="269"/>
    </location>
</feature>
<feature type="transmembrane region" description="Helical" evidence="2">
    <location>
        <begin position="378"/>
        <end position="397"/>
    </location>
</feature>
<dbReference type="Gene3D" id="3.90.180.10">
    <property type="entry name" value="Medium-chain alcohol dehydrogenases, catalytic domain"/>
    <property type="match status" value="1"/>
</dbReference>
<organism evidence="4 5">
    <name type="scientific">Mycena sanguinolenta</name>
    <dbReference type="NCBI Taxonomy" id="230812"/>
    <lineage>
        <taxon>Eukaryota</taxon>
        <taxon>Fungi</taxon>
        <taxon>Dikarya</taxon>
        <taxon>Basidiomycota</taxon>
        <taxon>Agaricomycotina</taxon>
        <taxon>Agaricomycetes</taxon>
        <taxon>Agaricomycetidae</taxon>
        <taxon>Agaricales</taxon>
        <taxon>Marasmiineae</taxon>
        <taxon>Mycenaceae</taxon>
        <taxon>Mycena</taxon>
    </lineage>
</organism>
<name>A0A8H6ZC42_9AGAR</name>
<dbReference type="SMART" id="SM00829">
    <property type="entry name" value="PKS_ER"/>
    <property type="match status" value="1"/>
</dbReference>
<dbReference type="InterPro" id="IPR011032">
    <property type="entry name" value="GroES-like_sf"/>
</dbReference>
<dbReference type="EMBL" id="JACAZH010000002">
    <property type="protein sequence ID" value="KAF7374912.1"/>
    <property type="molecule type" value="Genomic_DNA"/>
</dbReference>
<keyword evidence="2" id="KW-1133">Transmembrane helix</keyword>
<dbReference type="CDD" id="cd05288">
    <property type="entry name" value="PGDH"/>
    <property type="match status" value="1"/>
</dbReference>